<keyword evidence="2" id="KW-1185">Reference proteome</keyword>
<evidence type="ECO:0000313" key="1">
    <source>
        <dbReference type="EMBL" id="USN16823.1"/>
    </source>
</evidence>
<sequence length="337" mass="37011">MWREPGFNTRNMQAREARALPLDAVLGKPVSRVDGRMVAKGPNLQQLMRPSAISRDIREVREEMNRWAMAIADRPFKAWDLPRLADIPPGRMGMAADGAVIVGGRCNCSMCRRVDGMGARMVAMDDPCRPNQAAIPPFIDPPGPRMATTAEVEDAKAIALKAGQINQALHDAFAMIPGRVSIYNYAENQPWMQEVKNFMLSKGWKYAGGGYFSVVFTKGELAIKLGTKAEDSGAAYAAWARDNQGLAGVPVIHHIERYGRQSYTVLMPRYAEVKNDETARAVSGGRMGEVSKTYKKIAAFFKGVAHMDLHGDNIMRDPVTGTIIITDPVSFKAGSRP</sequence>
<protein>
    <submittedName>
        <fullName evidence="1">Kinase</fullName>
    </submittedName>
</protein>
<dbReference type="GO" id="GO:0016301">
    <property type="term" value="F:kinase activity"/>
    <property type="evidence" value="ECO:0007669"/>
    <property type="project" value="UniProtKB-KW"/>
</dbReference>
<evidence type="ECO:0000313" key="2">
    <source>
        <dbReference type="Proteomes" id="UP001057237"/>
    </source>
</evidence>
<reference evidence="1" key="1">
    <citation type="submission" date="2022-05" db="EMBL/GenBank/DDBJ databases">
        <authorList>
            <person name="Friedrich I."/>
            <person name="Poehlein A."/>
            <person name="Schneider D."/>
            <person name="Hertel R."/>
            <person name="Daniel R."/>
        </authorList>
    </citation>
    <scope>NUCLEOTIDE SEQUENCE</scope>
</reference>
<keyword evidence="1" id="KW-0808">Transferase</keyword>
<organism evidence="1 2">
    <name type="scientific">Brevundimonas phage vB_BpoS-Babayka</name>
    <dbReference type="NCBI Taxonomy" id="2948596"/>
    <lineage>
        <taxon>Viruses</taxon>
        <taxon>Duplodnaviria</taxon>
        <taxon>Heunggongvirae</taxon>
        <taxon>Uroviricota</taxon>
        <taxon>Caudoviricetes</taxon>
        <taxon>Autographivirales</taxon>
        <taxon>Autonotataviridae</taxon>
        <taxon>Conareevirus</taxon>
        <taxon>Conareevirus babayka</taxon>
    </lineage>
</organism>
<accession>A0A9E7SLP4</accession>
<gene>
    <name evidence="1" type="ORF">BABAYKA_00200</name>
</gene>
<dbReference type="EMBL" id="ON529868">
    <property type="protein sequence ID" value="USN16823.1"/>
    <property type="molecule type" value="Genomic_DNA"/>
</dbReference>
<proteinExistence type="predicted"/>
<dbReference type="Proteomes" id="UP001057237">
    <property type="component" value="Segment"/>
</dbReference>
<name>A0A9E7SLP4_9CAUD</name>
<keyword evidence="1" id="KW-0418">Kinase</keyword>